<keyword evidence="1" id="KW-0472">Membrane</keyword>
<evidence type="ECO:0000313" key="2">
    <source>
        <dbReference type="EMBL" id="OWR47115.1"/>
    </source>
</evidence>
<dbReference type="InParanoid" id="A0A212F032"/>
<dbReference type="Proteomes" id="UP000007151">
    <property type="component" value="Unassembled WGS sequence"/>
</dbReference>
<evidence type="ECO:0000313" key="3">
    <source>
        <dbReference type="Proteomes" id="UP000007151"/>
    </source>
</evidence>
<organism evidence="2 3">
    <name type="scientific">Danaus plexippus plexippus</name>
    <dbReference type="NCBI Taxonomy" id="278856"/>
    <lineage>
        <taxon>Eukaryota</taxon>
        <taxon>Metazoa</taxon>
        <taxon>Ecdysozoa</taxon>
        <taxon>Arthropoda</taxon>
        <taxon>Hexapoda</taxon>
        <taxon>Insecta</taxon>
        <taxon>Pterygota</taxon>
        <taxon>Neoptera</taxon>
        <taxon>Endopterygota</taxon>
        <taxon>Lepidoptera</taxon>
        <taxon>Glossata</taxon>
        <taxon>Ditrysia</taxon>
        <taxon>Papilionoidea</taxon>
        <taxon>Nymphalidae</taxon>
        <taxon>Danainae</taxon>
        <taxon>Danaini</taxon>
        <taxon>Danaina</taxon>
        <taxon>Danaus</taxon>
        <taxon>Danaus</taxon>
    </lineage>
</organism>
<dbReference type="AlphaFoldDB" id="A0A212F032"/>
<evidence type="ECO:0000256" key="1">
    <source>
        <dbReference type="SAM" id="Phobius"/>
    </source>
</evidence>
<proteinExistence type="predicted"/>
<dbReference type="KEGG" id="dpl:KGM_204251"/>
<accession>A0A212F032</accession>
<reference evidence="2 3" key="1">
    <citation type="journal article" date="2011" name="Cell">
        <title>The monarch butterfly genome yields insights into long-distance migration.</title>
        <authorList>
            <person name="Zhan S."/>
            <person name="Merlin C."/>
            <person name="Boore J.L."/>
            <person name="Reppert S.M."/>
        </authorList>
    </citation>
    <scope>NUCLEOTIDE SEQUENCE [LARGE SCALE GENOMIC DNA]</scope>
    <source>
        <strain evidence="2">F-2</strain>
    </source>
</reference>
<sequence>MTNKPNEVGCVSLYITDANNELEDNWLDWSFQRKNFSDQNWRSSKSNPWSGDKMAGSWLDIRLKRRAKRDSLDEKRIRVLWDEDGHSLEQIYLYYSEEPGLWTAERLLPGERQLMSRGIDVWHPDDPPRHPDVIRLLKVTPDTLVLNHCAELGNGGIFTLILRRSPSRVQKWEWYQYQREFYKFELPNVYRYSAVCGTAVAISSHILVIVSTFFVSILYK</sequence>
<name>A0A212F032_DANPL</name>
<dbReference type="eggNOG" id="ENOG502T78M">
    <property type="taxonomic scope" value="Eukaryota"/>
</dbReference>
<keyword evidence="3" id="KW-1185">Reference proteome</keyword>
<feature type="transmembrane region" description="Helical" evidence="1">
    <location>
        <begin position="192"/>
        <end position="219"/>
    </location>
</feature>
<keyword evidence="1" id="KW-1133">Transmembrane helix</keyword>
<protein>
    <submittedName>
        <fullName evidence="2">Uncharacterized protein</fullName>
    </submittedName>
</protein>
<comment type="caution">
    <text evidence="2">The sequence shown here is derived from an EMBL/GenBank/DDBJ whole genome shotgun (WGS) entry which is preliminary data.</text>
</comment>
<gene>
    <name evidence="2" type="ORF">KGM_204251</name>
</gene>
<keyword evidence="1" id="KW-0812">Transmembrane</keyword>
<dbReference type="EMBL" id="AGBW02011160">
    <property type="protein sequence ID" value="OWR47115.1"/>
    <property type="molecule type" value="Genomic_DNA"/>
</dbReference>